<dbReference type="PROSITE" id="PS51257">
    <property type="entry name" value="PROKAR_LIPOPROTEIN"/>
    <property type="match status" value="1"/>
</dbReference>
<dbReference type="Pfam" id="PF02563">
    <property type="entry name" value="Poly_export"/>
    <property type="match status" value="1"/>
</dbReference>
<evidence type="ECO:0000259" key="4">
    <source>
        <dbReference type="Pfam" id="PF10531"/>
    </source>
</evidence>
<proteinExistence type="predicted"/>
<dbReference type="KEGG" id="gso:PH603_11545"/>
<dbReference type="InterPro" id="IPR049712">
    <property type="entry name" value="Poly_export"/>
</dbReference>
<name>A0AAE9XUT0_9PROT</name>
<dbReference type="EMBL" id="CP116805">
    <property type="protein sequence ID" value="WCL53169.1"/>
    <property type="molecule type" value="Genomic_DNA"/>
</dbReference>
<evidence type="ECO:0000313" key="6">
    <source>
        <dbReference type="Proteomes" id="UP001217500"/>
    </source>
</evidence>
<reference evidence="5" key="1">
    <citation type="submission" date="2023-01" db="EMBL/GenBank/DDBJ databases">
        <title>The genome sequence of Kordiimonadaceae bacterium 6D33.</title>
        <authorList>
            <person name="Liu Y."/>
        </authorList>
    </citation>
    <scope>NUCLEOTIDE SEQUENCE</scope>
    <source>
        <strain evidence="5">6D33</strain>
    </source>
</reference>
<sequence length="270" mass="28343">MTAKFRSTLLRMYLAVAALVACALPVSAQTASSYLIGPRDLVDIQVFQQPSLSAQARVQSDQSVFLPVIGNVTIGGMDEPSAARAIASALETGGVVRDAAVTVRVIEFASQRISVLGYVGSPGSYILDRPSTISDLLAKAGGATPDAGDKLVFTDRPVGAGKVERVELNIQDLLGGADASIDRPVSDGDTIFVPRAPVFYIYGEVRSPGTFRVEPGLTVEQALATAGGATELGKSNKIKRRDTQTGKLVSAELTDIVKGGDVFFLPQSLF</sequence>
<evidence type="ECO:0000256" key="1">
    <source>
        <dbReference type="ARBA" id="ARBA00022729"/>
    </source>
</evidence>
<dbReference type="Pfam" id="PF10531">
    <property type="entry name" value="SLBB"/>
    <property type="match status" value="2"/>
</dbReference>
<organism evidence="5 6">
    <name type="scientific">Gimibacter soli</name>
    <dbReference type="NCBI Taxonomy" id="3024400"/>
    <lineage>
        <taxon>Bacteria</taxon>
        <taxon>Pseudomonadati</taxon>
        <taxon>Pseudomonadota</taxon>
        <taxon>Alphaproteobacteria</taxon>
        <taxon>Kordiimonadales</taxon>
        <taxon>Temperatibacteraceae</taxon>
        <taxon>Gimibacter</taxon>
    </lineage>
</organism>
<evidence type="ECO:0000313" key="5">
    <source>
        <dbReference type="EMBL" id="WCL53169.1"/>
    </source>
</evidence>
<dbReference type="InterPro" id="IPR003715">
    <property type="entry name" value="Poly_export_N"/>
</dbReference>
<feature type="chain" id="PRO_5042011834" evidence="2">
    <location>
        <begin position="29"/>
        <end position="270"/>
    </location>
</feature>
<evidence type="ECO:0000256" key="2">
    <source>
        <dbReference type="SAM" id="SignalP"/>
    </source>
</evidence>
<feature type="signal peptide" evidence="2">
    <location>
        <begin position="1"/>
        <end position="28"/>
    </location>
</feature>
<dbReference type="Proteomes" id="UP001217500">
    <property type="component" value="Chromosome"/>
</dbReference>
<keyword evidence="6" id="KW-1185">Reference proteome</keyword>
<protein>
    <submittedName>
        <fullName evidence="5">SLBB domain-containing protein</fullName>
    </submittedName>
</protein>
<dbReference type="InterPro" id="IPR019554">
    <property type="entry name" value="Soluble_ligand-bd"/>
</dbReference>
<feature type="domain" description="Soluble ligand binding" evidence="4">
    <location>
        <begin position="113"/>
        <end position="164"/>
    </location>
</feature>
<dbReference type="RefSeq" id="WP_289502681.1">
    <property type="nucleotide sequence ID" value="NZ_CP116805.1"/>
</dbReference>
<dbReference type="PANTHER" id="PTHR33619:SF3">
    <property type="entry name" value="POLYSACCHARIDE EXPORT PROTEIN GFCE-RELATED"/>
    <property type="match status" value="1"/>
</dbReference>
<dbReference type="AlphaFoldDB" id="A0AAE9XUT0"/>
<evidence type="ECO:0000259" key="3">
    <source>
        <dbReference type="Pfam" id="PF02563"/>
    </source>
</evidence>
<dbReference type="Gene3D" id="3.10.560.10">
    <property type="entry name" value="Outer membrane lipoprotein wza domain like"/>
    <property type="match status" value="2"/>
</dbReference>
<keyword evidence="1 2" id="KW-0732">Signal</keyword>
<feature type="domain" description="Polysaccharide export protein N-terminal" evidence="3">
    <location>
        <begin position="29"/>
        <end position="105"/>
    </location>
</feature>
<accession>A0AAE9XUT0</accession>
<dbReference type="PANTHER" id="PTHR33619">
    <property type="entry name" value="POLYSACCHARIDE EXPORT PROTEIN GFCE-RELATED"/>
    <property type="match status" value="1"/>
</dbReference>
<dbReference type="GO" id="GO:0015159">
    <property type="term" value="F:polysaccharide transmembrane transporter activity"/>
    <property type="evidence" value="ECO:0007669"/>
    <property type="project" value="InterPro"/>
</dbReference>
<gene>
    <name evidence="5" type="ORF">PH603_11545</name>
</gene>
<feature type="domain" description="Soluble ligand binding" evidence="4">
    <location>
        <begin position="198"/>
        <end position="237"/>
    </location>
</feature>